<sequence>MIHSTADVSPEARIGSGTQIWHQAQVREGAVVGENCTLGKGVYVDRDVRIGDRVKLENGAQVFHGSTLEDGVFVGPHAVLANDRYPRSVTSDGRLRGDADWPEGKVVVRYAASIGAGAIIVPDATIGRWAMVGAGAVVVGDVPDHALVTGNPARQTGWVCRCGRRLRHSGEEWTCS</sequence>
<name>X0TXS1_9ZZZZ</name>
<gene>
    <name evidence="2" type="ORF">S01H1_20038</name>
</gene>
<dbReference type="InterPro" id="IPR018357">
    <property type="entry name" value="Hexapep_transf_CS"/>
</dbReference>
<feature type="non-terminal residue" evidence="2">
    <location>
        <position position="176"/>
    </location>
</feature>
<dbReference type="InterPro" id="IPR001451">
    <property type="entry name" value="Hexapep"/>
</dbReference>
<dbReference type="Gene3D" id="2.160.10.10">
    <property type="entry name" value="Hexapeptide repeat proteins"/>
    <property type="match status" value="1"/>
</dbReference>
<evidence type="ECO:0000313" key="2">
    <source>
        <dbReference type="EMBL" id="GAF98388.1"/>
    </source>
</evidence>
<protein>
    <recommendedName>
        <fullName evidence="3">N-acetyltransferase</fullName>
    </recommendedName>
</protein>
<dbReference type="PANTHER" id="PTHR43300:SF4">
    <property type="entry name" value="ACYL-[ACYL-CARRIER-PROTEIN]--UDP-N-ACETYLGLUCOSAMINE O-ACYLTRANSFERASE"/>
    <property type="match status" value="1"/>
</dbReference>
<dbReference type="SUPFAM" id="SSF51161">
    <property type="entry name" value="Trimeric LpxA-like enzymes"/>
    <property type="match status" value="1"/>
</dbReference>
<dbReference type="PANTHER" id="PTHR43300">
    <property type="entry name" value="ACETYLTRANSFERASE"/>
    <property type="match status" value="1"/>
</dbReference>
<organism evidence="2">
    <name type="scientific">marine sediment metagenome</name>
    <dbReference type="NCBI Taxonomy" id="412755"/>
    <lineage>
        <taxon>unclassified sequences</taxon>
        <taxon>metagenomes</taxon>
        <taxon>ecological metagenomes</taxon>
    </lineage>
</organism>
<dbReference type="CDD" id="cd03358">
    <property type="entry name" value="LbH_WxcM_N_like"/>
    <property type="match status" value="1"/>
</dbReference>
<dbReference type="EMBL" id="BARS01010904">
    <property type="protein sequence ID" value="GAF98388.1"/>
    <property type="molecule type" value="Genomic_DNA"/>
</dbReference>
<accession>X0TXS1</accession>
<evidence type="ECO:0008006" key="3">
    <source>
        <dbReference type="Google" id="ProtNLM"/>
    </source>
</evidence>
<dbReference type="AlphaFoldDB" id="X0TXS1"/>
<dbReference type="Pfam" id="PF00132">
    <property type="entry name" value="Hexapep"/>
    <property type="match status" value="1"/>
</dbReference>
<keyword evidence="1" id="KW-0808">Transferase</keyword>
<dbReference type="PROSITE" id="PS00101">
    <property type="entry name" value="HEXAPEP_TRANSFERASES"/>
    <property type="match status" value="1"/>
</dbReference>
<dbReference type="GO" id="GO:0016740">
    <property type="term" value="F:transferase activity"/>
    <property type="evidence" value="ECO:0007669"/>
    <property type="project" value="UniProtKB-KW"/>
</dbReference>
<proteinExistence type="predicted"/>
<dbReference type="InterPro" id="IPR011004">
    <property type="entry name" value="Trimer_LpxA-like_sf"/>
</dbReference>
<comment type="caution">
    <text evidence="2">The sequence shown here is derived from an EMBL/GenBank/DDBJ whole genome shotgun (WGS) entry which is preliminary data.</text>
</comment>
<reference evidence="2" key="1">
    <citation type="journal article" date="2014" name="Front. Microbiol.">
        <title>High frequency of phylogenetically diverse reductive dehalogenase-homologous genes in deep subseafloor sedimentary metagenomes.</title>
        <authorList>
            <person name="Kawai M."/>
            <person name="Futagami T."/>
            <person name="Toyoda A."/>
            <person name="Takaki Y."/>
            <person name="Nishi S."/>
            <person name="Hori S."/>
            <person name="Arai W."/>
            <person name="Tsubouchi T."/>
            <person name="Morono Y."/>
            <person name="Uchiyama I."/>
            <person name="Ito T."/>
            <person name="Fujiyama A."/>
            <person name="Inagaki F."/>
            <person name="Takami H."/>
        </authorList>
    </citation>
    <scope>NUCLEOTIDE SEQUENCE</scope>
    <source>
        <strain evidence="2">Expedition CK06-06</strain>
    </source>
</reference>
<dbReference type="InterPro" id="IPR050179">
    <property type="entry name" value="Trans_hexapeptide_repeat"/>
</dbReference>
<evidence type="ECO:0000256" key="1">
    <source>
        <dbReference type="ARBA" id="ARBA00022679"/>
    </source>
</evidence>